<dbReference type="EMBL" id="JAIWYP010000002">
    <property type="protein sequence ID" value="KAH3862483.1"/>
    <property type="molecule type" value="Genomic_DNA"/>
</dbReference>
<dbReference type="GO" id="GO:0046540">
    <property type="term" value="C:U4/U6 x U5 tri-snRNP complex"/>
    <property type="evidence" value="ECO:0007669"/>
    <property type="project" value="InterPro"/>
</dbReference>
<dbReference type="GO" id="GO:0071011">
    <property type="term" value="C:precatalytic spliceosome"/>
    <property type="evidence" value="ECO:0007669"/>
    <property type="project" value="TreeGrafter"/>
</dbReference>
<dbReference type="GO" id="GO:0005687">
    <property type="term" value="C:U4 snRNP"/>
    <property type="evidence" value="ECO:0007669"/>
    <property type="project" value="TreeGrafter"/>
</dbReference>
<evidence type="ECO:0000313" key="13">
    <source>
        <dbReference type="EMBL" id="KAH3862483.1"/>
    </source>
</evidence>
<comment type="subcellular location">
    <subcellularLocation>
        <location evidence="1">Nucleus</location>
    </subcellularLocation>
</comment>
<keyword evidence="9" id="KW-0687">Ribonucleoprotein</keyword>
<dbReference type="FunFam" id="1.10.246.90:FF:000002">
    <property type="entry name" value="U4/U6 small nuclear ribonucleoprotein Prp31"/>
    <property type="match status" value="1"/>
</dbReference>
<proteinExistence type="inferred from homology"/>
<name>A0A9D4RCK1_DREPO</name>
<dbReference type="FunFam" id="1.10.287.4070:FF:000003">
    <property type="entry name" value="U4/U6 small nuclear ribonucleoprotein PRP31"/>
    <property type="match status" value="1"/>
</dbReference>
<dbReference type="InterPro" id="IPR019175">
    <property type="entry name" value="Prp31_C"/>
</dbReference>
<gene>
    <name evidence="13" type="ORF">DPMN_025450</name>
</gene>
<reference evidence="13" key="1">
    <citation type="journal article" date="2019" name="bioRxiv">
        <title>The Genome of the Zebra Mussel, Dreissena polymorpha: A Resource for Invasive Species Research.</title>
        <authorList>
            <person name="McCartney M.A."/>
            <person name="Auch B."/>
            <person name="Kono T."/>
            <person name="Mallez S."/>
            <person name="Zhang Y."/>
            <person name="Obille A."/>
            <person name="Becker A."/>
            <person name="Abrahante J.E."/>
            <person name="Garbe J."/>
            <person name="Badalamenti J.P."/>
            <person name="Herman A."/>
            <person name="Mangelson H."/>
            <person name="Liachko I."/>
            <person name="Sullivan S."/>
            <person name="Sone E.D."/>
            <person name="Koren S."/>
            <person name="Silverstein K.A.T."/>
            <person name="Beckman K.B."/>
            <person name="Gohl D.M."/>
        </authorList>
    </citation>
    <scope>NUCLEOTIDE SEQUENCE</scope>
    <source>
        <strain evidence="13">Duluth1</strain>
        <tissue evidence="13">Whole animal</tissue>
    </source>
</reference>
<dbReference type="AlphaFoldDB" id="A0A9D4RCK1"/>
<dbReference type="GO" id="GO:0003723">
    <property type="term" value="F:RNA binding"/>
    <property type="evidence" value="ECO:0007669"/>
    <property type="project" value="UniProtKB-KW"/>
</dbReference>
<evidence type="ECO:0000313" key="14">
    <source>
        <dbReference type="Proteomes" id="UP000828390"/>
    </source>
</evidence>
<dbReference type="PANTHER" id="PTHR13904">
    <property type="entry name" value="PRE-MRNA SPLICING FACTOR PRP31"/>
    <property type="match status" value="1"/>
</dbReference>
<protein>
    <recommendedName>
        <fullName evidence="3">U4/U6 small nuclear ribonucleoprotein Prp31</fullName>
    </recommendedName>
    <alternativeName>
        <fullName evidence="10">Pre-mRNA-processing factor 31</fullName>
    </alternativeName>
</protein>
<evidence type="ECO:0000256" key="5">
    <source>
        <dbReference type="ARBA" id="ARBA00022728"/>
    </source>
</evidence>
<dbReference type="InterPro" id="IPR002687">
    <property type="entry name" value="Nop_dom"/>
</dbReference>
<dbReference type="Pfam" id="PF09785">
    <property type="entry name" value="Prp31_C"/>
    <property type="match status" value="1"/>
</dbReference>
<feature type="domain" description="Nop" evidence="12">
    <location>
        <begin position="215"/>
        <end position="333"/>
    </location>
</feature>
<evidence type="ECO:0000256" key="11">
    <source>
        <dbReference type="ARBA" id="ARBA00045397"/>
    </source>
</evidence>
<evidence type="ECO:0000256" key="6">
    <source>
        <dbReference type="ARBA" id="ARBA00022884"/>
    </source>
</evidence>
<keyword evidence="6" id="KW-0694">RNA-binding</keyword>
<organism evidence="13 14">
    <name type="scientific">Dreissena polymorpha</name>
    <name type="common">Zebra mussel</name>
    <name type="synonym">Mytilus polymorpha</name>
    <dbReference type="NCBI Taxonomy" id="45954"/>
    <lineage>
        <taxon>Eukaryota</taxon>
        <taxon>Metazoa</taxon>
        <taxon>Spiralia</taxon>
        <taxon>Lophotrochozoa</taxon>
        <taxon>Mollusca</taxon>
        <taxon>Bivalvia</taxon>
        <taxon>Autobranchia</taxon>
        <taxon>Heteroconchia</taxon>
        <taxon>Euheterodonta</taxon>
        <taxon>Imparidentia</taxon>
        <taxon>Neoheterodontei</taxon>
        <taxon>Myida</taxon>
        <taxon>Dreissenoidea</taxon>
        <taxon>Dreissenidae</taxon>
        <taxon>Dreissena</taxon>
    </lineage>
</organism>
<dbReference type="SUPFAM" id="SSF89124">
    <property type="entry name" value="Nop domain"/>
    <property type="match status" value="1"/>
</dbReference>
<evidence type="ECO:0000256" key="9">
    <source>
        <dbReference type="ARBA" id="ARBA00023274"/>
    </source>
</evidence>
<reference evidence="13" key="2">
    <citation type="submission" date="2020-11" db="EMBL/GenBank/DDBJ databases">
        <authorList>
            <person name="McCartney M.A."/>
            <person name="Auch B."/>
            <person name="Kono T."/>
            <person name="Mallez S."/>
            <person name="Becker A."/>
            <person name="Gohl D.M."/>
            <person name="Silverstein K.A.T."/>
            <person name="Koren S."/>
            <person name="Bechman K.B."/>
            <person name="Herman A."/>
            <person name="Abrahante J.E."/>
            <person name="Garbe J."/>
        </authorList>
    </citation>
    <scope>NUCLEOTIDE SEQUENCE</scope>
    <source>
        <strain evidence="13">Duluth1</strain>
        <tissue evidence="13">Whole animal</tissue>
    </source>
</reference>
<dbReference type="InterPro" id="IPR036070">
    <property type="entry name" value="Nop_dom_sf"/>
</dbReference>
<dbReference type="Proteomes" id="UP000828390">
    <property type="component" value="Unassembled WGS sequence"/>
</dbReference>
<evidence type="ECO:0000256" key="10">
    <source>
        <dbReference type="ARBA" id="ARBA00030766"/>
    </source>
</evidence>
<comment type="similarity">
    <text evidence="2">Belongs to the PRP31 family.</text>
</comment>
<dbReference type="Gene3D" id="1.10.246.90">
    <property type="entry name" value="Nop domain"/>
    <property type="match status" value="1"/>
</dbReference>
<dbReference type="InterPro" id="IPR012976">
    <property type="entry name" value="NOSIC"/>
</dbReference>
<evidence type="ECO:0000256" key="7">
    <source>
        <dbReference type="ARBA" id="ARBA00023187"/>
    </source>
</evidence>
<evidence type="ECO:0000256" key="4">
    <source>
        <dbReference type="ARBA" id="ARBA00022664"/>
    </source>
</evidence>
<dbReference type="SMART" id="SM00931">
    <property type="entry name" value="NOSIC"/>
    <property type="match status" value="1"/>
</dbReference>
<keyword evidence="7" id="KW-0508">mRNA splicing</keyword>
<dbReference type="GO" id="GO:0000244">
    <property type="term" value="P:spliceosomal tri-snRNP complex assembly"/>
    <property type="evidence" value="ECO:0007669"/>
    <property type="project" value="InterPro"/>
</dbReference>
<dbReference type="Pfam" id="PF01798">
    <property type="entry name" value="Nop"/>
    <property type="match status" value="1"/>
</dbReference>
<keyword evidence="4" id="KW-0507">mRNA processing</keyword>
<evidence type="ECO:0000256" key="1">
    <source>
        <dbReference type="ARBA" id="ARBA00004123"/>
    </source>
</evidence>
<dbReference type="InterPro" id="IPR042239">
    <property type="entry name" value="Nop_C"/>
</dbReference>
<evidence type="ECO:0000256" key="2">
    <source>
        <dbReference type="ARBA" id="ARBA00005572"/>
    </source>
</evidence>
<sequence length="496" mass="54578">MSLADELLADFEEAGDNADEAEGDGQTMELAEVDDVSMETVSLSKNSVRNIAKLRDSEQIKDVMNKVEQYSKKKRKDAVAGPVEFDPEYQLIVQANNLTVEIDNEINVIHKFTRDSYLKRFPELESLISDPLQYVCTVKELGNNILENSKNNAALQDILTPATIMVVSVTASTTQGTLLTDEEFKIVEEACNMALELSDYKRRIHEYVESRMTYIAPNLSIILGASIAAKVMGIAGGLTNLAKMPACNIMLLGSQRKILAGFSSSTMQSHFGHLYECDLVQKSPPDLRKKAARLVSAKCALAARVDSFHESMDGSTGDALRTDIEGKLDKLQEPPPVKKAKALPAPIDQARKKRGGRRARKMKERLGLSEMRKAANRMNFGEIEEDAYQGDLGFSLGAIGKSKTGRIRGPVVDSKTKARISKSLQQKIQKEKQTWGGSTTVKKQVSGTASSVAFTPLQGLEIVNPQAAEKKVAEANVKYFSSTASFVKVEKQLWHK</sequence>
<evidence type="ECO:0000256" key="8">
    <source>
        <dbReference type="ARBA" id="ARBA00023242"/>
    </source>
</evidence>
<comment type="function">
    <text evidence="11">Involved in pre-mRNA splicing as component of the spliceosome. Required for the assembly of the U4/U5/U6 tri-snRNP complex, one of the building blocks of the spliceosome.</text>
</comment>
<keyword evidence="14" id="KW-1185">Reference proteome</keyword>
<dbReference type="OrthoDB" id="4771285at2759"/>
<evidence type="ECO:0000259" key="12">
    <source>
        <dbReference type="PROSITE" id="PS51358"/>
    </source>
</evidence>
<keyword evidence="8" id="KW-0539">Nucleus</keyword>
<dbReference type="InterPro" id="IPR027105">
    <property type="entry name" value="Prp31"/>
</dbReference>
<accession>A0A9D4RCK1</accession>
<dbReference type="Gene3D" id="1.10.287.4070">
    <property type="match status" value="1"/>
</dbReference>
<dbReference type="PANTHER" id="PTHR13904:SF0">
    <property type="entry name" value="U4_U6 SMALL NUCLEAR RIBONUCLEOPROTEIN PRP31"/>
    <property type="match status" value="1"/>
</dbReference>
<comment type="caution">
    <text evidence="13">The sequence shown here is derived from an EMBL/GenBank/DDBJ whole genome shotgun (WGS) entry which is preliminary data.</text>
</comment>
<keyword evidence="5" id="KW-0747">Spliceosome</keyword>
<evidence type="ECO:0000256" key="3">
    <source>
        <dbReference type="ARBA" id="ARBA00013538"/>
    </source>
</evidence>
<dbReference type="PROSITE" id="PS51358">
    <property type="entry name" value="NOP"/>
    <property type="match status" value="1"/>
</dbReference>